<comment type="caution">
    <text evidence="1">The sequence shown here is derived from an EMBL/GenBank/DDBJ whole genome shotgun (WGS) entry which is preliminary data.</text>
</comment>
<reference evidence="1" key="1">
    <citation type="submission" date="2020-07" db="EMBL/GenBank/DDBJ databases">
        <title>Severe corrosion of carbon steel in oil field produced water can be linked to methanogenic archaea containing a special type of NiFe hydrogenase.</title>
        <authorList>
            <person name="Lahme S."/>
            <person name="Mand J."/>
            <person name="Longwell J."/>
            <person name="Smith R."/>
            <person name="Enning D."/>
        </authorList>
    </citation>
    <scope>NUCLEOTIDE SEQUENCE</scope>
    <source>
        <strain evidence="1">MIC098Bin6</strain>
    </source>
</reference>
<dbReference type="Proteomes" id="UP000706172">
    <property type="component" value="Unassembled WGS sequence"/>
</dbReference>
<accession>A0A931CXE2</accession>
<proteinExistence type="predicted"/>
<gene>
    <name evidence="1" type="ORF">H0S81_06265</name>
</gene>
<name>A0A931CXE2_9BACT</name>
<organism evidence="1 2">
    <name type="scientific">Desulfotignum balticum</name>
    <dbReference type="NCBI Taxonomy" id="115781"/>
    <lineage>
        <taxon>Bacteria</taxon>
        <taxon>Pseudomonadati</taxon>
        <taxon>Thermodesulfobacteriota</taxon>
        <taxon>Desulfobacteria</taxon>
        <taxon>Desulfobacterales</taxon>
        <taxon>Desulfobacteraceae</taxon>
        <taxon>Desulfotignum</taxon>
    </lineage>
</organism>
<sequence length="150" mass="17279">MSGFTIPTIKTDYGTHMNNFDKTKTSLPETGTCIKTIELKNGQPLILTDRSRKISDDAYIVIMQATMEIKITPDLFDNEPLSGVTLDQIRDTLGETVIYEYRLERNFILNHEKDEVLASLVDTFMANMEQYISHPRFAPKLVLKQYNDRK</sequence>
<dbReference type="AlphaFoldDB" id="A0A931CXE2"/>
<evidence type="ECO:0000313" key="1">
    <source>
        <dbReference type="EMBL" id="MBG0779514.1"/>
    </source>
</evidence>
<dbReference type="EMBL" id="JACCQK010000343">
    <property type="protein sequence ID" value="MBG0779514.1"/>
    <property type="molecule type" value="Genomic_DNA"/>
</dbReference>
<evidence type="ECO:0000313" key="2">
    <source>
        <dbReference type="Proteomes" id="UP000706172"/>
    </source>
</evidence>
<protein>
    <submittedName>
        <fullName evidence="1">Uncharacterized protein</fullName>
    </submittedName>
</protein>